<protein>
    <submittedName>
        <fullName evidence="5">Transcriptional regulatory protein, C terminal</fullName>
    </submittedName>
</protein>
<gene>
    <name evidence="5" type="ORF">SAMN05444001_104169</name>
</gene>
<evidence type="ECO:0000313" key="6">
    <source>
        <dbReference type="Proteomes" id="UP000236725"/>
    </source>
</evidence>
<feature type="DNA-binding region" description="OmpR/PhoB-type" evidence="2">
    <location>
        <begin position="226"/>
        <end position="323"/>
    </location>
</feature>
<dbReference type="EMBL" id="FNVS01000004">
    <property type="protein sequence ID" value="SEF67892.1"/>
    <property type="molecule type" value="Genomic_DNA"/>
</dbReference>
<proteinExistence type="predicted"/>
<keyword evidence="3" id="KW-1133">Transmembrane helix</keyword>
<keyword evidence="3" id="KW-0472">Membrane</keyword>
<dbReference type="AlphaFoldDB" id="A0A8G2BV69"/>
<dbReference type="Gene3D" id="1.10.10.10">
    <property type="entry name" value="Winged helix-like DNA-binding domain superfamily/Winged helix DNA-binding domain"/>
    <property type="match status" value="1"/>
</dbReference>
<dbReference type="InterPro" id="IPR001867">
    <property type="entry name" value="OmpR/PhoB-type_DNA-bd"/>
</dbReference>
<feature type="transmembrane region" description="Helical" evidence="3">
    <location>
        <begin position="185"/>
        <end position="207"/>
    </location>
</feature>
<dbReference type="GO" id="GO:0000160">
    <property type="term" value="P:phosphorelay signal transduction system"/>
    <property type="evidence" value="ECO:0007669"/>
    <property type="project" value="InterPro"/>
</dbReference>
<keyword evidence="3" id="KW-0812">Transmembrane</keyword>
<evidence type="ECO:0000256" key="2">
    <source>
        <dbReference type="PROSITE-ProRule" id="PRU01091"/>
    </source>
</evidence>
<evidence type="ECO:0000256" key="3">
    <source>
        <dbReference type="SAM" id="Phobius"/>
    </source>
</evidence>
<keyword evidence="1 2" id="KW-0238">DNA-binding</keyword>
<dbReference type="PROSITE" id="PS51755">
    <property type="entry name" value="OMPR_PHOB"/>
    <property type="match status" value="1"/>
</dbReference>
<keyword evidence="6" id="KW-1185">Reference proteome</keyword>
<name>A0A8G2BV69_9BACT</name>
<dbReference type="GO" id="GO:0006355">
    <property type="term" value="P:regulation of DNA-templated transcription"/>
    <property type="evidence" value="ECO:0007669"/>
    <property type="project" value="InterPro"/>
</dbReference>
<dbReference type="SMART" id="SM00862">
    <property type="entry name" value="Trans_reg_C"/>
    <property type="match status" value="1"/>
</dbReference>
<evidence type="ECO:0000256" key="1">
    <source>
        <dbReference type="ARBA" id="ARBA00023125"/>
    </source>
</evidence>
<dbReference type="Proteomes" id="UP000236725">
    <property type="component" value="Unassembled WGS sequence"/>
</dbReference>
<evidence type="ECO:0000313" key="5">
    <source>
        <dbReference type="EMBL" id="SEF67892.1"/>
    </source>
</evidence>
<comment type="caution">
    <text evidence="5">The sequence shown here is derived from an EMBL/GenBank/DDBJ whole genome shotgun (WGS) entry which is preliminary data.</text>
</comment>
<evidence type="ECO:0000259" key="4">
    <source>
        <dbReference type="PROSITE" id="PS51755"/>
    </source>
</evidence>
<dbReference type="InterPro" id="IPR016032">
    <property type="entry name" value="Sig_transdc_resp-reg_C-effctor"/>
</dbReference>
<reference evidence="5 6" key="1">
    <citation type="submission" date="2016-10" db="EMBL/GenBank/DDBJ databases">
        <authorList>
            <person name="Varghese N."/>
            <person name="Submissions S."/>
        </authorList>
    </citation>
    <scope>NUCLEOTIDE SEQUENCE [LARGE SCALE GENOMIC DNA]</scope>
    <source>
        <strain evidence="5 6">DSM 29073</strain>
    </source>
</reference>
<dbReference type="Pfam" id="PF00486">
    <property type="entry name" value="Trans_reg_C"/>
    <property type="match status" value="1"/>
</dbReference>
<feature type="domain" description="OmpR/PhoB-type" evidence="4">
    <location>
        <begin position="226"/>
        <end position="323"/>
    </location>
</feature>
<dbReference type="InterPro" id="IPR036388">
    <property type="entry name" value="WH-like_DNA-bd_sf"/>
</dbReference>
<dbReference type="GO" id="GO:0003677">
    <property type="term" value="F:DNA binding"/>
    <property type="evidence" value="ECO:0007669"/>
    <property type="project" value="UniProtKB-UniRule"/>
</dbReference>
<sequence length="327" mass="37275">MKTVILGFTCCFALATGIWLYSYQREYVISEINDCFHNAVSNDLTIRWKKLDLPIYHHVSAKKTDDSIVVRNKEGAKTIPAFEKTISEDEKYKSILQTTLRYKNPVNANALDSIYQVGLREQNLLVKTAVCYTDKVSGEAYKSNNDTFFYKKTYLLPPVVTGIEKEIVLQAFADVTFFSVIRNSIALFAGWAILCVVLVILAVLFLYKNTKQVVTISGDELLEKEDVEIQITDDLILNAELRVLRYGESIISLTDQSISLLKLFLSHKDYFVSNDDIREHLWGTIDYSESCRSQAIKRLRDSLKGIPVLHIENLRGVGFCLKIDDDK</sequence>
<dbReference type="SUPFAM" id="SSF46894">
    <property type="entry name" value="C-terminal effector domain of the bipartite response regulators"/>
    <property type="match status" value="1"/>
</dbReference>
<accession>A0A8G2BV69</accession>
<organism evidence="5 6">
    <name type="scientific">Parabacteroides chinchillae</name>
    <dbReference type="NCBI Taxonomy" id="871327"/>
    <lineage>
        <taxon>Bacteria</taxon>
        <taxon>Pseudomonadati</taxon>
        <taxon>Bacteroidota</taxon>
        <taxon>Bacteroidia</taxon>
        <taxon>Bacteroidales</taxon>
        <taxon>Tannerellaceae</taxon>
        <taxon>Parabacteroides</taxon>
    </lineage>
</organism>